<proteinExistence type="predicted"/>
<dbReference type="AlphaFoldDB" id="X1DG31"/>
<name>X1DG31_9ZZZZ</name>
<feature type="non-terminal residue" evidence="1">
    <location>
        <position position="1"/>
    </location>
</feature>
<protein>
    <submittedName>
        <fullName evidence="1">Uncharacterized protein</fullName>
    </submittedName>
</protein>
<gene>
    <name evidence="1" type="ORF">S01H4_60986</name>
</gene>
<sequence length="33" mass="3576">GMVWKVAGLKVHVDYGGSKVAKVSPCFVEKREA</sequence>
<dbReference type="EMBL" id="BART01036069">
    <property type="protein sequence ID" value="GAH07270.1"/>
    <property type="molecule type" value="Genomic_DNA"/>
</dbReference>
<evidence type="ECO:0000313" key="1">
    <source>
        <dbReference type="EMBL" id="GAH07270.1"/>
    </source>
</evidence>
<reference evidence="1" key="1">
    <citation type="journal article" date="2014" name="Front. Microbiol.">
        <title>High frequency of phylogenetically diverse reductive dehalogenase-homologous genes in deep subseafloor sedimentary metagenomes.</title>
        <authorList>
            <person name="Kawai M."/>
            <person name="Futagami T."/>
            <person name="Toyoda A."/>
            <person name="Takaki Y."/>
            <person name="Nishi S."/>
            <person name="Hori S."/>
            <person name="Arai W."/>
            <person name="Tsubouchi T."/>
            <person name="Morono Y."/>
            <person name="Uchiyama I."/>
            <person name="Ito T."/>
            <person name="Fujiyama A."/>
            <person name="Inagaki F."/>
            <person name="Takami H."/>
        </authorList>
    </citation>
    <scope>NUCLEOTIDE SEQUENCE</scope>
    <source>
        <strain evidence="1">Expedition CK06-06</strain>
    </source>
</reference>
<organism evidence="1">
    <name type="scientific">marine sediment metagenome</name>
    <dbReference type="NCBI Taxonomy" id="412755"/>
    <lineage>
        <taxon>unclassified sequences</taxon>
        <taxon>metagenomes</taxon>
        <taxon>ecological metagenomes</taxon>
    </lineage>
</organism>
<comment type="caution">
    <text evidence="1">The sequence shown here is derived from an EMBL/GenBank/DDBJ whole genome shotgun (WGS) entry which is preliminary data.</text>
</comment>
<accession>X1DG31</accession>